<organism evidence="10 11">
    <name type="scientific">Gryllotalpicola kribbensis</name>
    <dbReference type="NCBI Taxonomy" id="993084"/>
    <lineage>
        <taxon>Bacteria</taxon>
        <taxon>Bacillati</taxon>
        <taxon>Actinomycetota</taxon>
        <taxon>Actinomycetes</taxon>
        <taxon>Micrococcales</taxon>
        <taxon>Microbacteriaceae</taxon>
        <taxon>Gryllotalpicola</taxon>
    </lineage>
</organism>
<evidence type="ECO:0000256" key="2">
    <source>
        <dbReference type="ARBA" id="ARBA00005236"/>
    </source>
</evidence>
<comment type="similarity">
    <text evidence="2">Belongs to the ABC-4 integral membrane protein family. LolC/E subfamily.</text>
</comment>
<feature type="transmembrane region" description="Helical" evidence="8">
    <location>
        <begin position="21"/>
        <end position="43"/>
    </location>
</feature>
<keyword evidence="4 8" id="KW-0812">Transmembrane</keyword>
<dbReference type="PANTHER" id="PTHR30489">
    <property type="entry name" value="LIPOPROTEIN-RELEASING SYSTEM TRANSMEMBRANE PROTEIN LOLE"/>
    <property type="match status" value="1"/>
</dbReference>
<dbReference type="InterPro" id="IPR003838">
    <property type="entry name" value="ABC3_permease_C"/>
</dbReference>
<feature type="transmembrane region" description="Helical" evidence="8">
    <location>
        <begin position="903"/>
        <end position="925"/>
    </location>
</feature>
<evidence type="ECO:0000256" key="3">
    <source>
        <dbReference type="ARBA" id="ARBA00022475"/>
    </source>
</evidence>
<comment type="subcellular location">
    <subcellularLocation>
        <location evidence="1">Cell membrane</location>
        <topology evidence="1">Multi-pass membrane protein</topology>
    </subcellularLocation>
</comment>
<evidence type="ECO:0000256" key="1">
    <source>
        <dbReference type="ARBA" id="ARBA00004651"/>
    </source>
</evidence>
<keyword evidence="5 8" id="KW-1133">Transmembrane helix</keyword>
<keyword evidence="6 8" id="KW-0472">Membrane</keyword>
<name>A0ABP8AXJ6_9MICO</name>
<dbReference type="InterPro" id="IPR051447">
    <property type="entry name" value="Lipoprotein-release_system"/>
</dbReference>
<evidence type="ECO:0000256" key="7">
    <source>
        <dbReference type="SAM" id="MobiDB-lite"/>
    </source>
</evidence>
<evidence type="ECO:0000256" key="8">
    <source>
        <dbReference type="SAM" id="Phobius"/>
    </source>
</evidence>
<feature type="transmembrane region" description="Helical" evidence="8">
    <location>
        <begin position="523"/>
        <end position="545"/>
    </location>
</feature>
<dbReference type="RefSeq" id="WP_344777611.1">
    <property type="nucleotide sequence ID" value="NZ_BAABBX010000016.1"/>
</dbReference>
<proteinExistence type="inferred from homology"/>
<comment type="caution">
    <text evidence="10">The sequence shown here is derived from an EMBL/GenBank/DDBJ whole genome shotgun (WGS) entry which is preliminary data.</text>
</comment>
<feature type="transmembrane region" description="Helical" evidence="8">
    <location>
        <begin position="373"/>
        <end position="403"/>
    </location>
</feature>
<feature type="region of interest" description="Disordered" evidence="7">
    <location>
        <begin position="68"/>
        <end position="109"/>
    </location>
</feature>
<evidence type="ECO:0000256" key="6">
    <source>
        <dbReference type="ARBA" id="ARBA00023136"/>
    </source>
</evidence>
<feature type="transmembrane region" description="Helical" evidence="8">
    <location>
        <begin position="424"/>
        <end position="447"/>
    </location>
</feature>
<feature type="transmembrane region" description="Helical" evidence="8">
    <location>
        <begin position="868"/>
        <end position="891"/>
    </location>
</feature>
<feature type="transmembrane region" description="Helical" evidence="8">
    <location>
        <begin position="279"/>
        <end position="305"/>
    </location>
</feature>
<gene>
    <name evidence="10" type="ORF">GCM10022288_26110</name>
</gene>
<feature type="domain" description="ABC3 transporter permease C-terminal" evidence="9">
    <location>
        <begin position="287"/>
        <end position="404"/>
    </location>
</feature>
<keyword evidence="3" id="KW-1003">Cell membrane</keyword>
<feature type="compositionally biased region" description="Polar residues" evidence="7">
    <location>
        <begin position="96"/>
        <end position="107"/>
    </location>
</feature>
<accession>A0ABP8AXJ6</accession>
<evidence type="ECO:0000256" key="4">
    <source>
        <dbReference type="ARBA" id="ARBA00022692"/>
    </source>
</evidence>
<evidence type="ECO:0000256" key="5">
    <source>
        <dbReference type="ARBA" id="ARBA00022989"/>
    </source>
</evidence>
<evidence type="ECO:0000313" key="10">
    <source>
        <dbReference type="EMBL" id="GAA4193002.1"/>
    </source>
</evidence>
<dbReference type="EMBL" id="BAABBX010000016">
    <property type="protein sequence ID" value="GAA4193002.1"/>
    <property type="molecule type" value="Genomic_DNA"/>
</dbReference>
<feature type="transmembrane region" description="Helical" evidence="8">
    <location>
        <begin position="326"/>
        <end position="353"/>
    </location>
</feature>
<dbReference type="PANTHER" id="PTHR30489:SF0">
    <property type="entry name" value="LIPOPROTEIN-RELEASING SYSTEM TRANSMEMBRANE PROTEIN LOLE"/>
    <property type="match status" value="1"/>
</dbReference>
<evidence type="ECO:0000313" key="11">
    <source>
        <dbReference type="Proteomes" id="UP001500213"/>
    </source>
</evidence>
<dbReference type="Proteomes" id="UP001500213">
    <property type="component" value="Unassembled WGS sequence"/>
</dbReference>
<evidence type="ECO:0000259" key="9">
    <source>
        <dbReference type="Pfam" id="PF02687"/>
    </source>
</evidence>
<reference evidence="11" key="1">
    <citation type="journal article" date="2019" name="Int. J. Syst. Evol. Microbiol.">
        <title>The Global Catalogue of Microorganisms (GCM) 10K type strain sequencing project: providing services to taxonomists for standard genome sequencing and annotation.</title>
        <authorList>
            <consortium name="The Broad Institute Genomics Platform"/>
            <consortium name="The Broad Institute Genome Sequencing Center for Infectious Disease"/>
            <person name="Wu L."/>
            <person name="Ma J."/>
        </authorList>
    </citation>
    <scope>NUCLEOTIDE SEQUENCE [LARGE SCALE GENOMIC DNA]</scope>
    <source>
        <strain evidence="11">JCM 17593</strain>
    </source>
</reference>
<feature type="compositionally biased region" description="Polar residues" evidence="7">
    <location>
        <begin position="68"/>
        <end position="86"/>
    </location>
</feature>
<sequence length="939" mass="96258">MSALALVWRLARRGTVLTRAQAVLIAALIALPMLGYSGVALVIDSRSATTAEALDAALGHTGSRAQLVNAPDSSMRQTPPGSQSWQVDEDSDGTPLHQNPDASNAPITSALPAGTRVLRLADTTVEADSKAGVADLAATVGPAWDHSLRGRFTVTSGRAPANDHELMVTPAALTRLDTRVGDAVHLNSPITGDYTITGLIDDTRVARSVPELFLRDGALDGTAAVPAAGSYSYYLPDLDVDATQAKTLNHAGYIVLSRSLAARYGLDWPNTIQSSNGSLWLMLGLALAFGAFEVILLAGSAFFIGAKQRQRVLAIVASAGGSRGTLIGVVSLTGAALGLVGGFVGSAAGVGAGSLYLRLTADGSAAHYPGYHLIWWVHALMVLAAALIGFSAAVIPAVTVARMDVVSSLRGATRPGRASRRRPVLGVIVALAGAALALGCGVTAAIITSGDFHTSDGHTLLEQHASRVLAALHYGITAGVIVMQFGLIMMSSLILAGIGSAARRLGAAPRLASRDLARNRSRAVPAIAAIMPTSFLAVFVMGTLASTDAADRSRYQWDIGDQQAVAYVAGAAPQSEGLGAHADELAAALERTLAVTRPVLISSAPEPARSGETAETGLYAVPLAAAADRCPETVQGYVASDSGSKDWRCNDPVASYGLSFDDAPLLVVGGPRELAQILGHTPSKAAVAALRGGGAVSLHRAFVHDGQLTIGWYSAQKRDELMKVSVLAAPATSAAVPAVYERTAHPLGFGAILSPSAAQRLGIDAVPTTLLATLKSSPTQAQQDALRAAVDVINASNNDAFGAGVQTGPSSTSPAYLWVALAASSLIALAAAVVALSLARQDGARDAAAFEAIGAPPRTRRTIAFWQALIIVGSGAVLGALTATLTVYAAFGLAPGQIFAMPWTQVALGTVGLAATIAIGFWVVSGRPTADKTRRAAIA</sequence>
<protein>
    <recommendedName>
        <fullName evidence="9">ABC3 transporter permease C-terminal domain-containing protein</fullName>
    </recommendedName>
</protein>
<feature type="transmembrane region" description="Helical" evidence="8">
    <location>
        <begin position="476"/>
        <end position="502"/>
    </location>
</feature>
<dbReference type="Pfam" id="PF02687">
    <property type="entry name" value="FtsX"/>
    <property type="match status" value="1"/>
</dbReference>
<feature type="transmembrane region" description="Helical" evidence="8">
    <location>
        <begin position="815"/>
        <end position="839"/>
    </location>
</feature>
<keyword evidence="11" id="KW-1185">Reference proteome</keyword>